<evidence type="ECO:0000256" key="1">
    <source>
        <dbReference type="SAM" id="MobiDB-lite"/>
    </source>
</evidence>
<keyword evidence="3" id="KW-1185">Reference proteome</keyword>
<dbReference type="Proteomes" id="UP001148299">
    <property type="component" value="Unassembled WGS sequence"/>
</dbReference>
<reference evidence="2" key="2">
    <citation type="journal article" date="2023" name="IMA Fungus">
        <title>Comparative genomic study of the Penicillium genus elucidates a diverse pangenome and 15 lateral gene transfer events.</title>
        <authorList>
            <person name="Petersen C."/>
            <person name="Sorensen T."/>
            <person name="Nielsen M.R."/>
            <person name="Sondergaard T.E."/>
            <person name="Sorensen J.L."/>
            <person name="Fitzpatrick D.A."/>
            <person name="Frisvad J.C."/>
            <person name="Nielsen K.L."/>
        </authorList>
    </citation>
    <scope>NUCLEOTIDE SEQUENCE</scope>
    <source>
        <strain evidence="2">IBT 35675</strain>
    </source>
</reference>
<feature type="region of interest" description="Disordered" evidence="1">
    <location>
        <begin position="127"/>
        <end position="163"/>
    </location>
</feature>
<reference evidence="2" key="1">
    <citation type="submission" date="2022-12" db="EMBL/GenBank/DDBJ databases">
        <authorList>
            <person name="Petersen C."/>
        </authorList>
    </citation>
    <scope>NUCLEOTIDE SEQUENCE</scope>
    <source>
        <strain evidence="2">IBT 35675</strain>
    </source>
</reference>
<organism evidence="2 3">
    <name type="scientific">Penicillium brevicompactum</name>
    <dbReference type="NCBI Taxonomy" id="5074"/>
    <lineage>
        <taxon>Eukaryota</taxon>
        <taxon>Fungi</taxon>
        <taxon>Dikarya</taxon>
        <taxon>Ascomycota</taxon>
        <taxon>Pezizomycotina</taxon>
        <taxon>Eurotiomycetes</taxon>
        <taxon>Eurotiomycetidae</taxon>
        <taxon>Eurotiales</taxon>
        <taxon>Aspergillaceae</taxon>
        <taxon>Penicillium</taxon>
    </lineage>
</organism>
<name>A0A9W9QSK4_PENBR</name>
<proteinExistence type="predicted"/>
<sequence>MDCKGLPHPSFHGDTRDLVNRFIRKPREIGLGFRNRSSHCHNQIESNDYLSGALGGHEGRSEDHALPKHRRAGRELVALDVELADRKGKMFTNSMTAVRFEGGQEPEGIAITTKTRDQIQTQVEEAISAAAAPEERTGDKVRSLTAGRPSRRARLQSRRDPGR</sequence>
<protein>
    <submittedName>
        <fullName evidence="2">Uncharacterized protein</fullName>
    </submittedName>
</protein>
<evidence type="ECO:0000313" key="2">
    <source>
        <dbReference type="EMBL" id="KAJ5341879.1"/>
    </source>
</evidence>
<gene>
    <name evidence="2" type="ORF">N7541_011003</name>
</gene>
<feature type="compositionally biased region" description="Basic and acidic residues" evidence="1">
    <location>
        <begin position="133"/>
        <end position="142"/>
    </location>
</feature>
<dbReference type="EMBL" id="JAPZBR010000008">
    <property type="protein sequence ID" value="KAJ5341879.1"/>
    <property type="molecule type" value="Genomic_DNA"/>
</dbReference>
<evidence type="ECO:0000313" key="3">
    <source>
        <dbReference type="Proteomes" id="UP001148299"/>
    </source>
</evidence>
<accession>A0A9W9QSK4</accession>
<dbReference type="AlphaFoldDB" id="A0A9W9QSK4"/>
<comment type="caution">
    <text evidence="2">The sequence shown here is derived from an EMBL/GenBank/DDBJ whole genome shotgun (WGS) entry which is preliminary data.</text>
</comment>